<dbReference type="PANTHER" id="PTHR48228:SF5">
    <property type="entry name" value="ALPHA-METHYLACYL-COA RACEMASE"/>
    <property type="match status" value="1"/>
</dbReference>
<dbReference type="InterPro" id="IPR023606">
    <property type="entry name" value="CoA-Trfase_III_dom_1_sf"/>
</dbReference>
<comment type="caution">
    <text evidence="2">The sequence shown here is derived from an EMBL/GenBank/DDBJ whole genome shotgun (WGS) entry which is preliminary data.</text>
</comment>
<feature type="region of interest" description="Disordered" evidence="1">
    <location>
        <begin position="331"/>
        <end position="362"/>
    </location>
</feature>
<evidence type="ECO:0000256" key="1">
    <source>
        <dbReference type="SAM" id="MobiDB-lite"/>
    </source>
</evidence>
<name>A0A840QG90_9PSEU</name>
<keyword evidence="3" id="KW-1185">Reference proteome</keyword>
<dbReference type="InterPro" id="IPR050509">
    <property type="entry name" value="CoA-transferase_III"/>
</dbReference>
<dbReference type="InterPro" id="IPR044855">
    <property type="entry name" value="CoA-Trfase_III_dom3_sf"/>
</dbReference>
<proteinExistence type="predicted"/>
<organism evidence="2 3">
    <name type="scientific">Saccharopolyspora phatthalungensis</name>
    <dbReference type="NCBI Taxonomy" id="664693"/>
    <lineage>
        <taxon>Bacteria</taxon>
        <taxon>Bacillati</taxon>
        <taxon>Actinomycetota</taxon>
        <taxon>Actinomycetes</taxon>
        <taxon>Pseudonocardiales</taxon>
        <taxon>Pseudonocardiaceae</taxon>
        <taxon>Saccharopolyspora</taxon>
    </lineage>
</organism>
<evidence type="ECO:0000313" key="3">
    <source>
        <dbReference type="Proteomes" id="UP000584374"/>
    </source>
</evidence>
<accession>A0A840QG90</accession>
<keyword evidence="2" id="KW-0413">Isomerase</keyword>
<dbReference type="EMBL" id="JACHIW010000002">
    <property type="protein sequence ID" value="MBB5158970.1"/>
    <property type="molecule type" value="Genomic_DNA"/>
</dbReference>
<dbReference type="RefSeq" id="WP_184731089.1">
    <property type="nucleotide sequence ID" value="NZ_JACHIW010000002.1"/>
</dbReference>
<reference evidence="2 3" key="1">
    <citation type="submission" date="2020-08" db="EMBL/GenBank/DDBJ databases">
        <title>Sequencing the genomes of 1000 actinobacteria strains.</title>
        <authorList>
            <person name="Klenk H.-P."/>
        </authorList>
    </citation>
    <scope>NUCLEOTIDE SEQUENCE [LARGE SCALE GENOMIC DNA]</scope>
    <source>
        <strain evidence="2 3">DSM 45584</strain>
    </source>
</reference>
<gene>
    <name evidence="2" type="ORF">BJ970_006569</name>
</gene>
<dbReference type="InterPro" id="IPR003673">
    <property type="entry name" value="CoA-Trfase_fam_III"/>
</dbReference>
<evidence type="ECO:0000313" key="2">
    <source>
        <dbReference type="EMBL" id="MBB5158970.1"/>
    </source>
</evidence>
<dbReference type="GO" id="GO:0008111">
    <property type="term" value="F:alpha-methylacyl-CoA racemase activity"/>
    <property type="evidence" value="ECO:0007669"/>
    <property type="project" value="UniProtKB-EC"/>
</dbReference>
<sequence>MGTLDQLRVVEMAGLGPVPFAAMMLADMGAEVIRIDAPPRNSEDPHDHVGPIWRGRPAVELNLKDETDRHTARALITHADVLLEGFRPGVMERLGLGPEICTSDNPALVYGRMTGWGQHGARAHEAGHDINYLAANGVLRAIGRSGERPTPPLNLVGDFGGGGMLLLAGVLAALVERGKSGRGQVVDAAMVDGAALLMSSVLGWKANGSWREPPGTNAIDTGSPFYEVYETCDGGHLAVGAVEPRFYREFIAVLGLADVPDQYDRDTWPAMKKRVADAIGERSLAEWTEAFRERDACVTPVASVESALADPLFSDRPTYVRVGEEVHAAPAPRFSRTPSTLPGTNARAASADPDAVLSRWRG</sequence>
<dbReference type="Pfam" id="PF02515">
    <property type="entry name" value="CoA_transf_3"/>
    <property type="match status" value="1"/>
</dbReference>
<dbReference type="Proteomes" id="UP000584374">
    <property type="component" value="Unassembled WGS sequence"/>
</dbReference>
<dbReference type="Gene3D" id="3.30.1540.10">
    <property type="entry name" value="formyl-coa transferase, domain 3"/>
    <property type="match status" value="1"/>
</dbReference>
<dbReference type="AlphaFoldDB" id="A0A840QG90"/>
<protein>
    <submittedName>
        <fullName evidence="2">Alpha-methylacyl-CoA racemase</fullName>
        <ecNumber evidence="2">5.1.99.4</ecNumber>
    </submittedName>
</protein>
<dbReference type="SUPFAM" id="SSF89796">
    <property type="entry name" value="CoA-transferase family III (CaiB/BaiF)"/>
    <property type="match status" value="1"/>
</dbReference>
<dbReference type="PANTHER" id="PTHR48228">
    <property type="entry name" value="SUCCINYL-COA--D-CITRAMALATE COA-TRANSFERASE"/>
    <property type="match status" value="1"/>
</dbReference>
<dbReference type="Gene3D" id="3.40.50.10540">
    <property type="entry name" value="Crotonobetainyl-coa:carnitine coa-transferase, domain 1"/>
    <property type="match status" value="1"/>
</dbReference>
<dbReference type="EC" id="5.1.99.4" evidence="2"/>